<dbReference type="Proteomes" id="UP000324222">
    <property type="component" value="Unassembled WGS sequence"/>
</dbReference>
<reference evidence="1 2" key="1">
    <citation type="submission" date="2019-05" db="EMBL/GenBank/DDBJ databases">
        <title>Another draft genome of Portunus trituberculatus and its Hox gene families provides insights of decapod evolution.</title>
        <authorList>
            <person name="Jeong J.-H."/>
            <person name="Song I."/>
            <person name="Kim S."/>
            <person name="Choi T."/>
            <person name="Kim D."/>
            <person name="Ryu S."/>
            <person name="Kim W."/>
        </authorList>
    </citation>
    <scope>NUCLEOTIDE SEQUENCE [LARGE SCALE GENOMIC DNA]</scope>
    <source>
        <tissue evidence="1">Muscle</tissue>
    </source>
</reference>
<sequence>MGTEIRYFTIVLWQVQPSPREAASRFSQNVTFIMIKRVSLAGMREWRAKPTPPPLRDVRAQRKTDVLQPYFMGLSHRNVFLPRTSTNRNSNNVVCHQAFFPFPLFFSSSPPFEHRRLHNGRLFYLIKYKRASVLLRSMMDCYGRRHSYCNGFFV</sequence>
<gene>
    <name evidence="1" type="ORF">E2C01_016585</name>
</gene>
<protein>
    <submittedName>
        <fullName evidence="1">Uncharacterized protein</fullName>
    </submittedName>
</protein>
<evidence type="ECO:0000313" key="2">
    <source>
        <dbReference type="Proteomes" id="UP000324222"/>
    </source>
</evidence>
<organism evidence="1 2">
    <name type="scientific">Portunus trituberculatus</name>
    <name type="common">Swimming crab</name>
    <name type="synonym">Neptunus trituberculatus</name>
    <dbReference type="NCBI Taxonomy" id="210409"/>
    <lineage>
        <taxon>Eukaryota</taxon>
        <taxon>Metazoa</taxon>
        <taxon>Ecdysozoa</taxon>
        <taxon>Arthropoda</taxon>
        <taxon>Crustacea</taxon>
        <taxon>Multicrustacea</taxon>
        <taxon>Malacostraca</taxon>
        <taxon>Eumalacostraca</taxon>
        <taxon>Eucarida</taxon>
        <taxon>Decapoda</taxon>
        <taxon>Pleocyemata</taxon>
        <taxon>Brachyura</taxon>
        <taxon>Eubrachyura</taxon>
        <taxon>Portunoidea</taxon>
        <taxon>Portunidae</taxon>
        <taxon>Portuninae</taxon>
        <taxon>Portunus</taxon>
    </lineage>
</organism>
<evidence type="ECO:0000313" key="1">
    <source>
        <dbReference type="EMBL" id="MPC23530.1"/>
    </source>
</evidence>
<proteinExistence type="predicted"/>
<dbReference type="EMBL" id="VSRR010001218">
    <property type="protein sequence ID" value="MPC23530.1"/>
    <property type="molecule type" value="Genomic_DNA"/>
</dbReference>
<name>A0A5B7DPT1_PORTR</name>
<dbReference type="AlphaFoldDB" id="A0A5B7DPT1"/>
<accession>A0A5B7DPT1</accession>
<keyword evidence="2" id="KW-1185">Reference proteome</keyword>
<comment type="caution">
    <text evidence="1">The sequence shown here is derived from an EMBL/GenBank/DDBJ whole genome shotgun (WGS) entry which is preliminary data.</text>
</comment>